<evidence type="ECO:0000259" key="11">
    <source>
        <dbReference type="PROSITE" id="PS51915"/>
    </source>
</evidence>
<evidence type="ECO:0000256" key="8">
    <source>
        <dbReference type="PROSITE-ProRule" id="PRU01263"/>
    </source>
</evidence>
<keyword evidence="6" id="KW-0539">Nucleus</keyword>
<proteinExistence type="predicted"/>
<evidence type="ECO:0000256" key="2">
    <source>
        <dbReference type="ARBA" id="ARBA00022723"/>
    </source>
</evidence>
<dbReference type="SUPFAM" id="SSF57716">
    <property type="entry name" value="Glucocorticoid receptor-like (DNA-binding domain)"/>
    <property type="match status" value="1"/>
</dbReference>
<comment type="subcellular location">
    <subcellularLocation>
        <location evidence="1">Nucleus</location>
    </subcellularLocation>
</comment>
<evidence type="ECO:0000256" key="3">
    <source>
        <dbReference type="ARBA" id="ARBA00022737"/>
    </source>
</evidence>
<dbReference type="GO" id="GO:0010468">
    <property type="term" value="P:regulation of gene expression"/>
    <property type="evidence" value="ECO:0007669"/>
    <property type="project" value="TreeGrafter"/>
</dbReference>
<name>A0A1I8M2G6_MUSDO</name>
<dbReference type="FunFam" id="3.40.1800.20:FF:000001">
    <property type="entry name" value="zinc finger protein 836"/>
    <property type="match status" value="1"/>
</dbReference>
<feature type="region of interest" description="Disordered" evidence="9">
    <location>
        <begin position="241"/>
        <end position="260"/>
    </location>
</feature>
<dbReference type="GO" id="GO:0008270">
    <property type="term" value="F:zinc ion binding"/>
    <property type="evidence" value="ECO:0007669"/>
    <property type="project" value="UniProtKB-UniRule"/>
</dbReference>
<evidence type="ECO:0000256" key="5">
    <source>
        <dbReference type="ARBA" id="ARBA00022833"/>
    </source>
</evidence>
<feature type="domain" description="C2H2-type" evidence="10">
    <location>
        <begin position="350"/>
        <end position="377"/>
    </location>
</feature>
<gene>
    <name evidence="12" type="primary">101901748</name>
</gene>
<dbReference type="STRING" id="7370.A0A1I8M2G6"/>
<dbReference type="InterPro" id="IPR013087">
    <property type="entry name" value="Znf_C2H2_type"/>
</dbReference>
<protein>
    <recommendedName>
        <fullName evidence="13">Zinc-finger double domain protein</fullName>
    </recommendedName>
</protein>
<dbReference type="PANTHER" id="PTHR16515:SF66">
    <property type="entry name" value="C2H2-TYPE DOMAIN-CONTAINING PROTEIN"/>
    <property type="match status" value="1"/>
</dbReference>
<dbReference type="Pfam" id="PF00096">
    <property type="entry name" value="zf-C2H2"/>
    <property type="match status" value="3"/>
</dbReference>
<feature type="binding site" evidence="8">
    <location>
        <position position="58"/>
    </location>
    <ligand>
        <name>Zn(2+)</name>
        <dbReference type="ChEBI" id="CHEBI:29105"/>
    </ligand>
</feature>
<evidence type="ECO:0008006" key="13">
    <source>
        <dbReference type="Google" id="ProtNLM"/>
    </source>
</evidence>
<keyword evidence="4 7" id="KW-0863">Zinc-finger</keyword>
<feature type="domain" description="C2H2-type" evidence="10">
    <location>
        <begin position="266"/>
        <end position="293"/>
    </location>
</feature>
<dbReference type="InterPro" id="IPR012934">
    <property type="entry name" value="Znf_AD"/>
</dbReference>
<dbReference type="InterPro" id="IPR036236">
    <property type="entry name" value="Znf_C2H2_sf"/>
</dbReference>
<dbReference type="eggNOG" id="KOG1721">
    <property type="taxonomic scope" value="Eukaryota"/>
</dbReference>
<dbReference type="GO" id="GO:0005634">
    <property type="term" value="C:nucleus"/>
    <property type="evidence" value="ECO:0007669"/>
    <property type="project" value="UniProtKB-SubCell"/>
</dbReference>
<organism evidence="12">
    <name type="scientific">Musca domestica</name>
    <name type="common">House fly</name>
    <dbReference type="NCBI Taxonomy" id="7370"/>
    <lineage>
        <taxon>Eukaryota</taxon>
        <taxon>Metazoa</taxon>
        <taxon>Ecdysozoa</taxon>
        <taxon>Arthropoda</taxon>
        <taxon>Hexapoda</taxon>
        <taxon>Insecta</taxon>
        <taxon>Pterygota</taxon>
        <taxon>Neoptera</taxon>
        <taxon>Endopterygota</taxon>
        <taxon>Diptera</taxon>
        <taxon>Brachycera</taxon>
        <taxon>Muscomorpha</taxon>
        <taxon>Muscoidea</taxon>
        <taxon>Muscidae</taxon>
        <taxon>Musca</taxon>
    </lineage>
</organism>
<evidence type="ECO:0000256" key="6">
    <source>
        <dbReference type="ARBA" id="ARBA00023242"/>
    </source>
</evidence>
<dbReference type="SMART" id="SM00868">
    <property type="entry name" value="zf-AD"/>
    <property type="match status" value="1"/>
</dbReference>
<keyword evidence="5 8" id="KW-0862">Zinc</keyword>
<dbReference type="Gene3D" id="3.40.1800.20">
    <property type="match status" value="1"/>
</dbReference>
<dbReference type="Pfam" id="PF13912">
    <property type="entry name" value="zf-C2H2_6"/>
    <property type="match status" value="2"/>
</dbReference>
<dbReference type="PROSITE" id="PS00028">
    <property type="entry name" value="ZINC_FINGER_C2H2_1"/>
    <property type="match status" value="5"/>
</dbReference>
<dbReference type="AlphaFoldDB" id="A0A1I8M2G6"/>
<feature type="binding site" evidence="8">
    <location>
        <position position="61"/>
    </location>
    <ligand>
        <name>Zn(2+)</name>
        <dbReference type="ChEBI" id="CHEBI:29105"/>
    </ligand>
</feature>
<dbReference type="FunFam" id="3.30.160.60:FF:002537">
    <property type="entry name" value="Trade embargo"/>
    <property type="match status" value="1"/>
</dbReference>
<feature type="domain" description="ZAD" evidence="11">
    <location>
        <begin position="10"/>
        <end position="85"/>
    </location>
</feature>
<evidence type="ECO:0000259" key="10">
    <source>
        <dbReference type="PROSITE" id="PS50157"/>
    </source>
</evidence>
<feature type="domain" description="C2H2-type" evidence="10">
    <location>
        <begin position="294"/>
        <end position="321"/>
    </location>
</feature>
<accession>A0A1I8M2G6</accession>
<dbReference type="PANTHER" id="PTHR16515">
    <property type="entry name" value="PR DOMAIN ZINC FINGER PROTEIN"/>
    <property type="match status" value="1"/>
</dbReference>
<dbReference type="OrthoDB" id="6077919at2759"/>
<feature type="domain" description="C2H2-type" evidence="10">
    <location>
        <begin position="378"/>
        <end position="405"/>
    </location>
</feature>
<dbReference type="InterPro" id="IPR050331">
    <property type="entry name" value="Zinc_finger"/>
</dbReference>
<dbReference type="PROSITE" id="PS50157">
    <property type="entry name" value="ZINC_FINGER_C2H2_2"/>
    <property type="match status" value="5"/>
</dbReference>
<evidence type="ECO:0000256" key="1">
    <source>
        <dbReference type="ARBA" id="ARBA00004123"/>
    </source>
</evidence>
<dbReference type="PROSITE" id="PS51915">
    <property type="entry name" value="ZAD"/>
    <property type="match status" value="1"/>
</dbReference>
<dbReference type="VEuPathDB" id="VectorBase:MDOA000570"/>
<dbReference type="SUPFAM" id="SSF57667">
    <property type="entry name" value="beta-beta-alpha zinc fingers"/>
    <property type="match status" value="3"/>
</dbReference>
<feature type="domain" description="C2H2-type" evidence="10">
    <location>
        <begin position="322"/>
        <end position="349"/>
    </location>
</feature>
<sequence>MKSGLNQKWLVCRICLKQPKEEMQTIFDKNAEKDLTRMILECGGVPIKQFDHYPDKICKICYKYLQVAYKFRQSCQRSHKHLSKFIAPVEVDDPKDTLLFNAADEDTNDSTPNTVAFTEEGYVLEDANGDDVLIKLEQETTVNAASTSVPVKEEYSVQIQEEDDDFVEIYEPMTEEEEKEVFQLADEAFENDSLTGSQDNIEYLELEEDLELPSSDNDEYVPVENRKTQRSRVVMKRTIVKPSTSQPATKRKRTGTREKKSKDTAYICDFCGNKYPSQGRLTEHIKLHKGIKPHECEICGYAFAQTQQLARHMNTHTGNRPYKCSYCPAAFADLSTRNKHHRIHTNERPYICDVCGKSFTYTNTLKFHKMIHTGEKPFVCEICGKGFQQAYKLRSHKMTHEKKGIKLNMTQMENSNTMEQQTYQEMSVETATHQLLQI</sequence>
<dbReference type="FunFam" id="3.30.160.60:FF:002137">
    <property type="entry name" value="Specific RNA polymerase II transcription factor"/>
    <property type="match status" value="1"/>
</dbReference>
<dbReference type="Gene3D" id="3.30.160.60">
    <property type="entry name" value="Classic Zinc Finger"/>
    <property type="match status" value="5"/>
</dbReference>
<evidence type="ECO:0000313" key="12">
    <source>
        <dbReference type="EnsemblMetazoa" id="MDOA000570-PA"/>
    </source>
</evidence>
<dbReference type="KEGG" id="mde:101901748"/>
<reference evidence="12" key="1">
    <citation type="submission" date="2020-05" db="UniProtKB">
        <authorList>
            <consortium name="EnsemblMetazoa"/>
        </authorList>
    </citation>
    <scope>IDENTIFICATION</scope>
    <source>
        <strain evidence="12">Aabys</strain>
    </source>
</reference>
<dbReference type="VEuPathDB" id="VectorBase:MDOMA2_014025"/>
<feature type="binding site" evidence="8">
    <location>
        <position position="15"/>
    </location>
    <ligand>
        <name>Zn(2+)</name>
        <dbReference type="ChEBI" id="CHEBI:29105"/>
    </ligand>
</feature>
<dbReference type="EnsemblMetazoa" id="MDOA000570-RA">
    <property type="protein sequence ID" value="MDOA000570-PA"/>
    <property type="gene ID" value="MDOA000570"/>
</dbReference>
<feature type="binding site" evidence="8">
    <location>
        <position position="12"/>
    </location>
    <ligand>
        <name>Zn(2+)</name>
        <dbReference type="ChEBI" id="CHEBI:29105"/>
    </ligand>
</feature>
<evidence type="ECO:0000256" key="4">
    <source>
        <dbReference type="ARBA" id="ARBA00022771"/>
    </source>
</evidence>
<dbReference type="RefSeq" id="XP_005181962.2">
    <property type="nucleotide sequence ID" value="XM_005181905.4"/>
</dbReference>
<evidence type="ECO:0000256" key="7">
    <source>
        <dbReference type="PROSITE-ProRule" id="PRU00042"/>
    </source>
</evidence>
<dbReference type="SMART" id="SM00355">
    <property type="entry name" value="ZnF_C2H2"/>
    <property type="match status" value="5"/>
</dbReference>
<dbReference type="FunFam" id="3.30.160.60:FF:000634">
    <property type="entry name" value="Zinc finger X-chromosomal protein"/>
    <property type="match status" value="1"/>
</dbReference>
<dbReference type="FunFam" id="3.30.160.60:FF:001668">
    <property type="entry name" value="transcriptional repressor CTCF"/>
    <property type="match status" value="1"/>
</dbReference>
<dbReference type="Pfam" id="PF07776">
    <property type="entry name" value="zf-AD"/>
    <property type="match status" value="1"/>
</dbReference>
<keyword evidence="2 8" id="KW-0479">Metal-binding</keyword>
<evidence type="ECO:0000256" key="9">
    <source>
        <dbReference type="SAM" id="MobiDB-lite"/>
    </source>
</evidence>
<keyword evidence="3" id="KW-0677">Repeat</keyword>